<proteinExistence type="predicted"/>
<dbReference type="RefSeq" id="WP_312747737.1">
    <property type="nucleotide sequence ID" value="NZ_CP116968.1"/>
</dbReference>
<accession>A0AA96GL68</accession>
<organism evidence="1 2">
    <name type="scientific">Candidatus Nitrospira neomarina</name>
    <dbReference type="NCBI Taxonomy" id="3020899"/>
    <lineage>
        <taxon>Bacteria</taxon>
        <taxon>Pseudomonadati</taxon>
        <taxon>Nitrospirota</taxon>
        <taxon>Nitrospiria</taxon>
        <taxon>Nitrospirales</taxon>
        <taxon>Nitrospiraceae</taxon>
        <taxon>Nitrospira</taxon>
    </lineage>
</organism>
<dbReference type="EMBL" id="CP116968">
    <property type="protein sequence ID" value="WNM63263.1"/>
    <property type="molecule type" value="Genomic_DNA"/>
</dbReference>
<dbReference type="Proteomes" id="UP001302494">
    <property type="component" value="Chromosome"/>
</dbReference>
<keyword evidence="2" id="KW-1185">Reference proteome</keyword>
<sequence length="89" mass="9987">MKLLNSEILEILEAGQLQRLTYWWLPAFHRGNAMWGASVGYRAMQAAGLALSHELLWDRKGLFVVSSHPGPGVRDAIEFVTRSHRAAVE</sequence>
<dbReference type="KEGG" id="nneo:PQG83_05785"/>
<protein>
    <submittedName>
        <fullName evidence="1">Uncharacterized protein</fullName>
    </submittedName>
</protein>
<gene>
    <name evidence="1" type="ORF">PQG83_05785</name>
</gene>
<evidence type="ECO:0000313" key="2">
    <source>
        <dbReference type="Proteomes" id="UP001302494"/>
    </source>
</evidence>
<name>A0AA96GL68_9BACT</name>
<reference evidence="1 2" key="1">
    <citation type="submission" date="2023-01" db="EMBL/GenBank/DDBJ databases">
        <title>Cultivation and genomic characterization of new, ubiquitous marine nitrite-oxidizing bacteria from the Nitrospirales.</title>
        <authorList>
            <person name="Mueller A.J."/>
            <person name="Daebeler A."/>
            <person name="Herbold C.W."/>
            <person name="Kirkegaard R.H."/>
            <person name="Daims H."/>
        </authorList>
    </citation>
    <scope>NUCLEOTIDE SEQUENCE [LARGE SCALE GENOMIC DNA]</scope>
    <source>
        <strain evidence="1 2">DK</strain>
    </source>
</reference>
<dbReference type="AlphaFoldDB" id="A0AA96GL68"/>
<evidence type="ECO:0000313" key="1">
    <source>
        <dbReference type="EMBL" id="WNM63263.1"/>
    </source>
</evidence>